<dbReference type="Proteomes" id="UP001482620">
    <property type="component" value="Unassembled WGS sequence"/>
</dbReference>
<accession>A0ABV0TVA9</accession>
<reference evidence="1 2" key="1">
    <citation type="submission" date="2021-06" db="EMBL/GenBank/DDBJ databases">
        <authorList>
            <person name="Palmer J.M."/>
        </authorList>
    </citation>
    <scope>NUCLEOTIDE SEQUENCE [LARGE SCALE GENOMIC DNA]</scope>
    <source>
        <strain evidence="2">if_2019</strain>
        <tissue evidence="1">Muscle</tissue>
    </source>
</reference>
<proteinExistence type="predicted"/>
<evidence type="ECO:0000313" key="1">
    <source>
        <dbReference type="EMBL" id="MEQ2236426.1"/>
    </source>
</evidence>
<keyword evidence="2" id="KW-1185">Reference proteome</keyword>
<sequence>MNSGQHHFTAVRTRKRSCRHQWDVHVSGGEHVILEAKIKTEQLLVFLRISCSHVLRKFSSCYLMFHGVESFHLQTGHPGPLGGLFCPLTTLEEINERLRTISQMVQPGSSGSGHMQHSRHLW</sequence>
<gene>
    <name evidence="1" type="ORF">ILYODFUR_012686</name>
</gene>
<dbReference type="EMBL" id="JAHRIQ010047347">
    <property type="protein sequence ID" value="MEQ2236426.1"/>
    <property type="molecule type" value="Genomic_DNA"/>
</dbReference>
<evidence type="ECO:0000313" key="2">
    <source>
        <dbReference type="Proteomes" id="UP001482620"/>
    </source>
</evidence>
<name>A0ABV0TVA9_9TELE</name>
<protein>
    <submittedName>
        <fullName evidence="1">Uncharacterized protein</fullName>
    </submittedName>
</protein>
<organism evidence="1 2">
    <name type="scientific">Ilyodon furcidens</name>
    <name type="common">goldbreast splitfin</name>
    <dbReference type="NCBI Taxonomy" id="33524"/>
    <lineage>
        <taxon>Eukaryota</taxon>
        <taxon>Metazoa</taxon>
        <taxon>Chordata</taxon>
        <taxon>Craniata</taxon>
        <taxon>Vertebrata</taxon>
        <taxon>Euteleostomi</taxon>
        <taxon>Actinopterygii</taxon>
        <taxon>Neopterygii</taxon>
        <taxon>Teleostei</taxon>
        <taxon>Neoteleostei</taxon>
        <taxon>Acanthomorphata</taxon>
        <taxon>Ovalentaria</taxon>
        <taxon>Atherinomorphae</taxon>
        <taxon>Cyprinodontiformes</taxon>
        <taxon>Goodeidae</taxon>
        <taxon>Ilyodon</taxon>
    </lineage>
</organism>
<comment type="caution">
    <text evidence="1">The sequence shown here is derived from an EMBL/GenBank/DDBJ whole genome shotgun (WGS) entry which is preliminary data.</text>
</comment>